<evidence type="ECO:0000313" key="3">
    <source>
        <dbReference type="Proteomes" id="UP000002668"/>
    </source>
</evidence>
<feature type="region of interest" description="Disordered" evidence="1">
    <location>
        <begin position="25"/>
        <end position="46"/>
    </location>
</feature>
<name>E4ZNY8_LEPMJ</name>
<sequence>MDRRVNADGSMRNLYGTFQIQRHFSQNALHKTRSERRTRDRQPTARASLLEVGRGNHRPGIDHHGTQYRVTVRRTIALTGLHGRAEDTDPRC</sequence>
<evidence type="ECO:0000256" key="1">
    <source>
        <dbReference type="SAM" id="MobiDB-lite"/>
    </source>
</evidence>
<reference evidence="3" key="1">
    <citation type="journal article" date="2011" name="Nat. Commun.">
        <title>Effector diversification within compartments of the Leptosphaeria maculans genome affected by Repeat-Induced Point mutations.</title>
        <authorList>
            <person name="Rouxel T."/>
            <person name="Grandaubert J."/>
            <person name="Hane J.K."/>
            <person name="Hoede C."/>
            <person name="van de Wouw A.P."/>
            <person name="Couloux A."/>
            <person name="Dominguez V."/>
            <person name="Anthouard V."/>
            <person name="Bally P."/>
            <person name="Bourras S."/>
            <person name="Cozijnsen A.J."/>
            <person name="Ciuffetti L.M."/>
            <person name="Degrave A."/>
            <person name="Dilmaghani A."/>
            <person name="Duret L."/>
            <person name="Fudal I."/>
            <person name="Goodwin S.B."/>
            <person name="Gout L."/>
            <person name="Glaser N."/>
            <person name="Linglin J."/>
            <person name="Kema G.H.J."/>
            <person name="Lapalu N."/>
            <person name="Lawrence C.B."/>
            <person name="May K."/>
            <person name="Meyer M."/>
            <person name="Ollivier B."/>
            <person name="Poulain J."/>
            <person name="Schoch C.L."/>
            <person name="Simon A."/>
            <person name="Spatafora J.W."/>
            <person name="Stachowiak A."/>
            <person name="Turgeon B.G."/>
            <person name="Tyler B.M."/>
            <person name="Vincent D."/>
            <person name="Weissenbach J."/>
            <person name="Amselem J."/>
            <person name="Quesneville H."/>
            <person name="Oliver R.P."/>
            <person name="Wincker P."/>
            <person name="Balesdent M.-H."/>
            <person name="Howlett B.J."/>
        </authorList>
    </citation>
    <scope>NUCLEOTIDE SEQUENCE [LARGE SCALE GENOMIC DNA]</scope>
    <source>
        <strain evidence="3">JN3 / isolate v23.1.3 / race Av1-4-5-6-7-8</strain>
    </source>
</reference>
<dbReference type="VEuPathDB" id="FungiDB:LEMA_uP042580.1"/>
<keyword evidence="3" id="KW-1185">Reference proteome</keyword>
<dbReference type="HOGENOM" id="CLU_2413646_0_0_1"/>
<protein>
    <submittedName>
        <fullName evidence="2">Predicted protein</fullName>
    </submittedName>
</protein>
<organism evidence="3">
    <name type="scientific">Leptosphaeria maculans (strain JN3 / isolate v23.1.3 / race Av1-4-5-6-7-8)</name>
    <name type="common">Blackleg fungus</name>
    <name type="synonym">Phoma lingam</name>
    <dbReference type="NCBI Taxonomy" id="985895"/>
    <lineage>
        <taxon>Eukaryota</taxon>
        <taxon>Fungi</taxon>
        <taxon>Dikarya</taxon>
        <taxon>Ascomycota</taxon>
        <taxon>Pezizomycotina</taxon>
        <taxon>Dothideomycetes</taxon>
        <taxon>Pleosporomycetidae</taxon>
        <taxon>Pleosporales</taxon>
        <taxon>Pleosporineae</taxon>
        <taxon>Leptosphaeriaceae</taxon>
        <taxon>Plenodomus</taxon>
        <taxon>Plenodomus lingam/Leptosphaeria maculans species complex</taxon>
    </lineage>
</organism>
<dbReference type="EMBL" id="FP929105">
    <property type="protein sequence ID" value="CBX93357.1"/>
    <property type="molecule type" value="Genomic_DNA"/>
</dbReference>
<gene>
    <name evidence="2" type="ORF">LEMA_uP042580.1</name>
</gene>
<dbReference type="AlphaFoldDB" id="E4ZNY8"/>
<proteinExistence type="predicted"/>
<dbReference type="Proteomes" id="UP000002668">
    <property type="component" value="Genome"/>
</dbReference>
<evidence type="ECO:0000313" key="2">
    <source>
        <dbReference type="EMBL" id="CBX93357.1"/>
    </source>
</evidence>
<accession>E4ZNY8</accession>
<dbReference type="InParanoid" id="E4ZNY8"/>